<dbReference type="STRING" id="984487.A0A1E4SNK4"/>
<evidence type="ECO:0000256" key="3">
    <source>
        <dbReference type="ARBA" id="ARBA00022723"/>
    </source>
</evidence>
<sequence length="323" mass="35545">MSFKEELVKRKLTMDGALGTELEELVPRDSPVQPKSSRLWSGMVLLHQPELVTQVHQAYVEAGAEALITGTYQISEASLKKNTSLSDQEIIDLWSLSVEVACQAAETADHKVFVLGSIGPYATCLADGSEYTGKYGDISVEQLTAYHKPLALYLAGDSRVDVLAFETIPNLIECQAILELLAANKISKSFYISFNFSSTELLMDGTPIAKMAEYLTGFLHQHPEVASNFVGIGVNCTEYQLVESIVENINAAISMPLILYPNLGFDYDEVLGEYQTKKNVEKWARLVEKWCSFDNVRVIGGCCGTAPVDITAVKKVLDSLPHH</sequence>
<feature type="domain" description="Hcy-binding" evidence="6">
    <location>
        <begin position="1"/>
        <end position="317"/>
    </location>
</feature>
<dbReference type="AlphaFoldDB" id="A0A1E4SNK4"/>
<dbReference type="SUPFAM" id="SSF82282">
    <property type="entry name" value="Homocysteine S-methyltransferase"/>
    <property type="match status" value="1"/>
</dbReference>
<dbReference type="GO" id="GO:0008270">
    <property type="term" value="F:zinc ion binding"/>
    <property type="evidence" value="ECO:0007669"/>
    <property type="project" value="InterPro"/>
</dbReference>
<feature type="binding site" evidence="5">
    <location>
        <position position="302"/>
    </location>
    <ligand>
        <name>Zn(2+)</name>
        <dbReference type="ChEBI" id="CHEBI:29105"/>
    </ligand>
</feature>
<dbReference type="GeneID" id="30980713"/>
<proteinExistence type="predicted"/>
<dbReference type="NCBIfam" id="NF007020">
    <property type="entry name" value="PRK09485.1"/>
    <property type="match status" value="1"/>
</dbReference>
<name>A0A1E4SNK4_9ASCO</name>
<dbReference type="OrthoDB" id="261426at2759"/>
<dbReference type="Proteomes" id="UP000094285">
    <property type="component" value="Unassembled WGS sequence"/>
</dbReference>
<dbReference type="InterPro" id="IPR036589">
    <property type="entry name" value="HCY_dom_sf"/>
</dbReference>
<evidence type="ECO:0000259" key="6">
    <source>
        <dbReference type="PROSITE" id="PS50970"/>
    </source>
</evidence>
<dbReference type="RefSeq" id="XP_020066084.1">
    <property type="nucleotide sequence ID" value="XM_020206576.1"/>
</dbReference>
<feature type="binding site" evidence="5">
    <location>
        <position position="236"/>
    </location>
    <ligand>
        <name>Zn(2+)</name>
        <dbReference type="ChEBI" id="CHEBI:29105"/>
    </ligand>
</feature>
<evidence type="ECO:0000256" key="4">
    <source>
        <dbReference type="ARBA" id="ARBA00022833"/>
    </source>
</evidence>
<reference evidence="8" key="1">
    <citation type="submission" date="2016-05" db="EMBL/GenBank/DDBJ databases">
        <title>Comparative genomics of biotechnologically important yeasts.</title>
        <authorList>
            <consortium name="DOE Joint Genome Institute"/>
            <person name="Riley R."/>
            <person name="Haridas S."/>
            <person name="Wolfe K.H."/>
            <person name="Lopes M.R."/>
            <person name="Hittinger C.T."/>
            <person name="Goker M."/>
            <person name="Salamov A."/>
            <person name="Wisecaver J."/>
            <person name="Long T.M."/>
            <person name="Aerts A.L."/>
            <person name="Barry K."/>
            <person name="Choi C."/>
            <person name="Clum A."/>
            <person name="Coughlan A.Y."/>
            <person name="Deshpande S."/>
            <person name="Douglass A.P."/>
            <person name="Hanson S.J."/>
            <person name="Klenk H.-P."/>
            <person name="Labutti K."/>
            <person name="Lapidus A."/>
            <person name="Lindquist E."/>
            <person name="Lipzen A."/>
            <person name="Meier-Kolthoff J.P."/>
            <person name="Ohm R.A."/>
            <person name="Otillar R.P."/>
            <person name="Pangilinan J."/>
            <person name="Peng Y."/>
            <person name="Rokas A."/>
            <person name="Rosa C.A."/>
            <person name="Scheuner C."/>
            <person name="Sibirny A.A."/>
            <person name="Slot J.C."/>
            <person name="Stielow J.B."/>
            <person name="Sun H."/>
            <person name="Kurtzman C.P."/>
            <person name="Blackwell M."/>
            <person name="Grigoriev I.V."/>
            <person name="Jeffries T.W."/>
        </authorList>
    </citation>
    <scope>NUCLEOTIDE SEQUENCE [LARGE SCALE GENOMIC DNA]</scope>
    <source>
        <strain evidence="8">NRRL Y-17324</strain>
    </source>
</reference>
<accession>A0A1E4SNK4</accession>
<keyword evidence="2 5" id="KW-0808">Transferase</keyword>
<dbReference type="GO" id="GO:0033528">
    <property type="term" value="P:S-methylmethionine cycle"/>
    <property type="evidence" value="ECO:0007669"/>
    <property type="project" value="TreeGrafter"/>
</dbReference>
<dbReference type="PIRSF" id="PIRSF037505">
    <property type="entry name" value="Betaine_HMT"/>
    <property type="match status" value="1"/>
</dbReference>
<dbReference type="PANTHER" id="PTHR46015">
    <property type="entry name" value="ZGC:172121"/>
    <property type="match status" value="1"/>
</dbReference>
<dbReference type="InterPro" id="IPR003726">
    <property type="entry name" value="HCY_dom"/>
</dbReference>
<dbReference type="Gene3D" id="3.20.20.330">
    <property type="entry name" value="Homocysteine-binding-like domain"/>
    <property type="match status" value="1"/>
</dbReference>
<evidence type="ECO:0000256" key="5">
    <source>
        <dbReference type="PROSITE-ProRule" id="PRU00333"/>
    </source>
</evidence>
<dbReference type="GO" id="GO:0009086">
    <property type="term" value="P:methionine biosynthetic process"/>
    <property type="evidence" value="ECO:0007669"/>
    <property type="project" value="InterPro"/>
</dbReference>
<keyword evidence="8" id="KW-1185">Reference proteome</keyword>
<dbReference type="EMBL" id="KV453910">
    <property type="protein sequence ID" value="ODV80962.1"/>
    <property type="molecule type" value="Genomic_DNA"/>
</dbReference>
<dbReference type="Pfam" id="PF02574">
    <property type="entry name" value="S-methyl_trans"/>
    <property type="match status" value="1"/>
</dbReference>
<organism evidence="7 8">
    <name type="scientific">Suhomyces tanzawaensis NRRL Y-17324</name>
    <dbReference type="NCBI Taxonomy" id="984487"/>
    <lineage>
        <taxon>Eukaryota</taxon>
        <taxon>Fungi</taxon>
        <taxon>Dikarya</taxon>
        <taxon>Ascomycota</taxon>
        <taxon>Saccharomycotina</taxon>
        <taxon>Pichiomycetes</taxon>
        <taxon>Debaryomycetaceae</taxon>
        <taxon>Suhomyces</taxon>
    </lineage>
</organism>
<comment type="cofactor">
    <cofactor evidence="5">
        <name>Zn(2+)</name>
        <dbReference type="ChEBI" id="CHEBI:29105"/>
    </cofactor>
</comment>
<keyword evidence="1 5" id="KW-0489">Methyltransferase</keyword>
<evidence type="ECO:0000256" key="1">
    <source>
        <dbReference type="ARBA" id="ARBA00022603"/>
    </source>
</evidence>
<evidence type="ECO:0000313" key="8">
    <source>
        <dbReference type="Proteomes" id="UP000094285"/>
    </source>
</evidence>
<dbReference type="PROSITE" id="PS50970">
    <property type="entry name" value="HCY"/>
    <property type="match status" value="1"/>
</dbReference>
<gene>
    <name evidence="7" type="ORF">CANTADRAFT_20515</name>
</gene>
<evidence type="ECO:0000256" key="2">
    <source>
        <dbReference type="ARBA" id="ARBA00022679"/>
    </source>
</evidence>
<keyword evidence="4 5" id="KW-0862">Zinc</keyword>
<dbReference type="InterPro" id="IPR017226">
    <property type="entry name" value="BHMT-like"/>
</dbReference>
<feature type="binding site" evidence="5">
    <location>
        <position position="303"/>
    </location>
    <ligand>
        <name>Zn(2+)</name>
        <dbReference type="ChEBI" id="CHEBI:29105"/>
    </ligand>
</feature>
<keyword evidence="3 5" id="KW-0479">Metal-binding</keyword>
<dbReference type="GO" id="GO:0032259">
    <property type="term" value="P:methylation"/>
    <property type="evidence" value="ECO:0007669"/>
    <property type="project" value="UniProtKB-KW"/>
</dbReference>
<dbReference type="GO" id="GO:0008898">
    <property type="term" value="F:S-adenosylmethionine-homocysteine S-methyltransferase activity"/>
    <property type="evidence" value="ECO:0007669"/>
    <property type="project" value="TreeGrafter"/>
</dbReference>
<dbReference type="PANTHER" id="PTHR46015:SF1">
    <property type="entry name" value="HOMOCYSTEINE S-METHYLTRANSFERASE-LIKE ISOFORM 1"/>
    <property type="match status" value="1"/>
</dbReference>
<dbReference type="InterPro" id="IPR051486">
    <property type="entry name" value="Hcy_S-methyltransferase"/>
</dbReference>
<evidence type="ECO:0000313" key="7">
    <source>
        <dbReference type="EMBL" id="ODV80962.1"/>
    </source>
</evidence>
<protein>
    <submittedName>
        <fullName evidence="7">AdoMet-homocysteine methyltransferase</fullName>
    </submittedName>
</protein>